<protein>
    <recommendedName>
        <fullName evidence="1">UPF0260 protein EDC22_11643</fullName>
    </recommendedName>
</protein>
<feature type="region of interest" description="Disordered" evidence="2">
    <location>
        <begin position="1"/>
        <end position="25"/>
    </location>
</feature>
<sequence>MSSTGRVERAEPPPQPDGSAEPFWRNTPLSAMTPAQWESLCDGCARCCLIKLEDEDTAEIWYTDVACRLLDAATCRCTDYANRAARVPGCVPLAPDNIGGLAWLPPTCAYRLVAEGRDLDWWHPLVSGDPATVHMAGISVRGRVLGEDEVAEEDLEDRIVDWPGTG</sequence>
<proteinExistence type="inferred from homology"/>
<evidence type="ECO:0000256" key="2">
    <source>
        <dbReference type="SAM" id="MobiDB-lite"/>
    </source>
</evidence>
<comment type="similarity">
    <text evidence="1">Belongs to the UPF0260 family.</text>
</comment>
<evidence type="ECO:0000256" key="1">
    <source>
        <dbReference type="HAMAP-Rule" id="MF_00676"/>
    </source>
</evidence>
<dbReference type="InterPro" id="IPR008228">
    <property type="entry name" value="UCP006173"/>
</dbReference>
<organism evidence="3 4">
    <name type="scientific">Tepidamorphus gemmatus</name>
    <dbReference type="NCBI Taxonomy" id="747076"/>
    <lineage>
        <taxon>Bacteria</taxon>
        <taxon>Pseudomonadati</taxon>
        <taxon>Pseudomonadota</taxon>
        <taxon>Alphaproteobacteria</taxon>
        <taxon>Hyphomicrobiales</taxon>
        <taxon>Tepidamorphaceae</taxon>
        <taxon>Tepidamorphus</taxon>
    </lineage>
</organism>
<reference evidence="3 4" key="1">
    <citation type="submission" date="2019-03" db="EMBL/GenBank/DDBJ databases">
        <title>Genomic Encyclopedia of Type Strains, Phase IV (KMG-IV): sequencing the most valuable type-strain genomes for metagenomic binning, comparative biology and taxonomic classification.</title>
        <authorList>
            <person name="Goeker M."/>
        </authorList>
    </citation>
    <scope>NUCLEOTIDE SEQUENCE [LARGE SCALE GENOMIC DNA]</scope>
    <source>
        <strain evidence="3 4">DSM 19345</strain>
    </source>
</reference>
<dbReference type="Proteomes" id="UP000295678">
    <property type="component" value="Unassembled WGS sequence"/>
</dbReference>
<name>A0A4R3LZH3_9HYPH</name>
<keyword evidence="4" id="KW-1185">Reference proteome</keyword>
<dbReference type="InterPro" id="IPR005358">
    <property type="entry name" value="Puta_zinc/iron-chelating_dom"/>
</dbReference>
<dbReference type="HAMAP" id="MF_00676">
    <property type="entry name" value="UPF0260"/>
    <property type="match status" value="1"/>
</dbReference>
<dbReference type="AlphaFoldDB" id="A0A4R3LZH3"/>
<dbReference type="RefSeq" id="WP_132807869.1">
    <property type="nucleotide sequence ID" value="NZ_SMAK01000016.1"/>
</dbReference>
<dbReference type="NCBIfam" id="NF003501">
    <property type="entry name" value="PRK05170.1-5"/>
    <property type="match status" value="1"/>
</dbReference>
<evidence type="ECO:0000313" key="3">
    <source>
        <dbReference type="EMBL" id="TCT04167.1"/>
    </source>
</evidence>
<gene>
    <name evidence="3" type="ORF">EDC22_11643</name>
</gene>
<dbReference type="PANTHER" id="PTHR37421:SF1">
    <property type="entry name" value="UPF0260 PROTEIN YCGN"/>
    <property type="match status" value="1"/>
</dbReference>
<evidence type="ECO:0000313" key="4">
    <source>
        <dbReference type="Proteomes" id="UP000295678"/>
    </source>
</evidence>
<dbReference type="Pfam" id="PF03692">
    <property type="entry name" value="CxxCxxCC"/>
    <property type="match status" value="1"/>
</dbReference>
<dbReference type="OrthoDB" id="9786855at2"/>
<feature type="compositionally biased region" description="Basic and acidic residues" evidence="2">
    <location>
        <begin position="1"/>
        <end position="11"/>
    </location>
</feature>
<dbReference type="EMBL" id="SMAK01000016">
    <property type="protein sequence ID" value="TCT04167.1"/>
    <property type="molecule type" value="Genomic_DNA"/>
</dbReference>
<dbReference type="NCBIfam" id="NF003507">
    <property type="entry name" value="PRK05170.2-5"/>
    <property type="match status" value="1"/>
</dbReference>
<dbReference type="PANTHER" id="PTHR37421">
    <property type="entry name" value="UPF0260 PROTEIN YCGN"/>
    <property type="match status" value="1"/>
</dbReference>
<dbReference type="PIRSF" id="PIRSF006173">
    <property type="entry name" value="UCP006173"/>
    <property type="match status" value="1"/>
</dbReference>
<comment type="caution">
    <text evidence="3">The sequence shown here is derived from an EMBL/GenBank/DDBJ whole genome shotgun (WGS) entry which is preliminary data.</text>
</comment>
<accession>A0A4R3LZH3</accession>